<dbReference type="OrthoDB" id="5569309at2759"/>
<feature type="non-terminal residue" evidence="1">
    <location>
        <position position="1"/>
    </location>
</feature>
<reference evidence="1" key="1">
    <citation type="journal article" date="2020" name="Fungal Divers.">
        <title>Resolving the Mortierellaceae phylogeny through synthesis of multi-gene phylogenetics and phylogenomics.</title>
        <authorList>
            <person name="Vandepol N."/>
            <person name="Liber J."/>
            <person name="Desiro A."/>
            <person name="Na H."/>
            <person name="Kennedy M."/>
            <person name="Barry K."/>
            <person name="Grigoriev I.V."/>
            <person name="Miller A.N."/>
            <person name="O'Donnell K."/>
            <person name="Stajich J.E."/>
            <person name="Bonito G."/>
        </authorList>
    </citation>
    <scope>NUCLEOTIDE SEQUENCE</scope>
    <source>
        <strain evidence="1">KOD948</strain>
    </source>
</reference>
<gene>
    <name evidence="1" type="ORF">BG011_006360</name>
</gene>
<evidence type="ECO:0000313" key="2">
    <source>
        <dbReference type="Proteomes" id="UP000726737"/>
    </source>
</evidence>
<proteinExistence type="predicted"/>
<organism evidence="1 2">
    <name type="scientific">Mortierella polycephala</name>
    <dbReference type="NCBI Taxonomy" id="41804"/>
    <lineage>
        <taxon>Eukaryota</taxon>
        <taxon>Fungi</taxon>
        <taxon>Fungi incertae sedis</taxon>
        <taxon>Mucoromycota</taxon>
        <taxon>Mortierellomycotina</taxon>
        <taxon>Mortierellomycetes</taxon>
        <taxon>Mortierellales</taxon>
        <taxon>Mortierellaceae</taxon>
        <taxon>Mortierella</taxon>
    </lineage>
</organism>
<protein>
    <submittedName>
        <fullName evidence="1">Uncharacterized protein</fullName>
    </submittedName>
</protein>
<name>A0A9P6PVL1_9FUNG</name>
<keyword evidence="2" id="KW-1185">Reference proteome</keyword>
<sequence>LFNVDHKAALSSHRRDDRPRQEPATGLLAKGLTTSALSFFVFKFALTFFLSQSAGLMSLLGATGKSKGLWSGCKYIAEVFRYIPCSVGLATSGTGTVLSLAESIVSASSSSSRRPE</sequence>
<dbReference type="EMBL" id="JAAAJA010000459">
    <property type="protein sequence ID" value="KAG0253439.1"/>
    <property type="molecule type" value="Genomic_DNA"/>
</dbReference>
<evidence type="ECO:0000313" key="1">
    <source>
        <dbReference type="EMBL" id="KAG0253439.1"/>
    </source>
</evidence>
<dbReference type="Proteomes" id="UP000726737">
    <property type="component" value="Unassembled WGS sequence"/>
</dbReference>
<dbReference type="AlphaFoldDB" id="A0A9P6PVL1"/>
<comment type="caution">
    <text evidence="1">The sequence shown here is derived from an EMBL/GenBank/DDBJ whole genome shotgun (WGS) entry which is preliminary data.</text>
</comment>
<accession>A0A9P6PVL1</accession>